<accession>A0A3B6PEB7</accession>
<dbReference type="Gramene" id="TraesNOR6B03G03471680.1">
    <property type="protein sequence ID" value="TraesNOR6B03G03471680.1.CDS1"/>
    <property type="gene ID" value="TraesNOR6B03G03471680"/>
</dbReference>
<dbReference type="Gramene" id="TraesLDM6B03G03442350.1">
    <property type="protein sequence ID" value="TraesLDM6B03G03442350.1.CDS1"/>
    <property type="gene ID" value="TraesLDM6B03G03442350"/>
</dbReference>
<dbReference type="Gramene" id="TraesMAC6B03G03437320.1">
    <property type="protein sequence ID" value="TraesMAC6B03G03437320.1.CDS1"/>
    <property type="gene ID" value="TraesMAC6B03G03437320"/>
</dbReference>
<dbReference type="Gramene" id="TraesWEE_scaffold_130933_01G000300.1">
    <property type="protein sequence ID" value="TraesWEE_scaffold_130933_01G000300.1"/>
    <property type="gene ID" value="TraesWEE_scaffold_130933_01G000300"/>
</dbReference>
<dbReference type="Gramene" id="TraesSTA6B03G03429670.1">
    <property type="protein sequence ID" value="TraesSTA6B03G03429670.1.CDS1"/>
    <property type="gene ID" value="TraesSTA6B03G03429670"/>
</dbReference>
<evidence type="ECO:0000313" key="2">
    <source>
        <dbReference type="Proteomes" id="UP000019116"/>
    </source>
</evidence>
<dbReference type="Gramene" id="TraesLAC6B03G03392660.1">
    <property type="protein sequence ID" value="TraesLAC6B03G03392660.1.CDS1"/>
    <property type="gene ID" value="TraesLAC6B03G03392660"/>
</dbReference>
<dbReference type="EnsemblPlants" id="TraesCS6B02G063200.1">
    <property type="protein sequence ID" value="TraesCS6B02G063200.1.cds1"/>
    <property type="gene ID" value="TraesCS6B02G063200"/>
</dbReference>
<dbReference type="AlphaFoldDB" id="A0A3B6PEB7"/>
<dbReference type="Gramene" id="TraesCAD_scaffold_089659_01G000300.1">
    <property type="protein sequence ID" value="TraesCAD_scaffold_089659_01G000300.1"/>
    <property type="gene ID" value="TraesCAD_scaffold_089659_01G000300"/>
</dbReference>
<keyword evidence="2" id="KW-1185">Reference proteome</keyword>
<proteinExistence type="predicted"/>
<protein>
    <submittedName>
        <fullName evidence="1">Uncharacterized protein</fullName>
    </submittedName>
</protein>
<name>A0A3B6PEB7_WHEAT</name>
<dbReference type="STRING" id="4565.A0A3B6PEB7"/>
<reference evidence="1" key="1">
    <citation type="submission" date="2018-08" db="EMBL/GenBank/DDBJ databases">
        <authorList>
            <person name="Rossello M."/>
        </authorList>
    </citation>
    <scope>NUCLEOTIDE SEQUENCE [LARGE SCALE GENOMIC DNA]</scope>
    <source>
        <strain evidence="1">cv. Chinese Spring</strain>
    </source>
</reference>
<dbReference type="Gramene" id="TraesCS6B03G0147600.1">
    <property type="protein sequence ID" value="TraesCS6B03G0147600.1.CDS1"/>
    <property type="gene ID" value="TraesCS6B03G0147600"/>
</dbReference>
<reference evidence="1" key="2">
    <citation type="submission" date="2018-10" db="UniProtKB">
        <authorList>
            <consortium name="EnsemblPlants"/>
        </authorList>
    </citation>
    <scope>IDENTIFICATION</scope>
</reference>
<dbReference type="Gramene" id="TraesJAG6B03G03429390.1">
    <property type="protein sequence ID" value="TraesJAG6B03G03429390.1.CDS1"/>
    <property type="gene ID" value="TraesJAG6B03G03429390"/>
</dbReference>
<organism evidence="1">
    <name type="scientific">Triticum aestivum</name>
    <name type="common">Wheat</name>
    <dbReference type="NCBI Taxonomy" id="4565"/>
    <lineage>
        <taxon>Eukaryota</taxon>
        <taxon>Viridiplantae</taxon>
        <taxon>Streptophyta</taxon>
        <taxon>Embryophyta</taxon>
        <taxon>Tracheophyta</taxon>
        <taxon>Spermatophyta</taxon>
        <taxon>Magnoliopsida</taxon>
        <taxon>Liliopsida</taxon>
        <taxon>Poales</taxon>
        <taxon>Poaceae</taxon>
        <taxon>BOP clade</taxon>
        <taxon>Pooideae</taxon>
        <taxon>Triticodae</taxon>
        <taxon>Triticeae</taxon>
        <taxon>Triticinae</taxon>
        <taxon>Triticum</taxon>
    </lineage>
</organism>
<dbReference type="OMA" id="EITTWEI"/>
<sequence length="117" mass="12653">MAEAAAARAAPLHRGLPDEITTWEILVRLPPTALLRCRATSAPPPHARQASLPLLDGTDRHSLFAFDHRPAAAEQLQPVARLRLSDSCDGLLVLHNLGTPGLSYSIFNPATRQYASL</sequence>
<dbReference type="Gramene" id="TraesCS6B02G063200.1">
    <property type="protein sequence ID" value="TraesCS6B02G063200.1.cds1"/>
    <property type="gene ID" value="TraesCS6B02G063200"/>
</dbReference>
<dbReference type="OrthoDB" id="692435at2759"/>
<dbReference type="Proteomes" id="UP000019116">
    <property type="component" value="Chromosome 6B"/>
</dbReference>
<dbReference type="Gramene" id="TraesRN6B0100137200.1">
    <property type="protein sequence ID" value="TraesRN6B0100137200.1"/>
    <property type="gene ID" value="TraesRN6B0100137200"/>
</dbReference>
<evidence type="ECO:0000313" key="1">
    <source>
        <dbReference type="EnsemblPlants" id="TraesCS6B02G063200.1.cds1"/>
    </source>
</evidence>